<evidence type="ECO:0000256" key="3">
    <source>
        <dbReference type="ARBA" id="ARBA00022475"/>
    </source>
</evidence>
<dbReference type="Gene3D" id="1.20.5.3310">
    <property type="match status" value="1"/>
</dbReference>
<name>A0A937F515_9BACT</name>
<evidence type="ECO:0000256" key="10">
    <source>
        <dbReference type="SAM" id="MobiDB-lite"/>
    </source>
</evidence>
<dbReference type="PANTHER" id="PTHR42982:SF1">
    <property type="entry name" value="SEC-INDEPENDENT PROTEIN TRANSLOCASE PROTEIN TATA"/>
    <property type="match status" value="1"/>
</dbReference>
<evidence type="ECO:0000256" key="7">
    <source>
        <dbReference type="ARBA" id="ARBA00023010"/>
    </source>
</evidence>
<evidence type="ECO:0000256" key="1">
    <source>
        <dbReference type="ARBA" id="ARBA00004162"/>
    </source>
</evidence>
<sequence>MNSMLAFMPGGWEWVVIILVVLIFFGAKKIPELARGLGRGIREFKDATNEIKRDIDDSSRRDEEYRRRDEEYRRREEEKPRDIPKENVR</sequence>
<evidence type="ECO:0000256" key="2">
    <source>
        <dbReference type="ARBA" id="ARBA00022448"/>
    </source>
</evidence>
<keyword evidence="3 9" id="KW-1003">Cell membrane</keyword>
<keyword evidence="7 9" id="KW-0811">Translocation</keyword>
<dbReference type="GO" id="GO:0043953">
    <property type="term" value="P:protein transport by the Tat complex"/>
    <property type="evidence" value="ECO:0007669"/>
    <property type="project" value="UniProtKB-UniRule"/>
</dbReference>
<dbReference type="GO" id="GO:0008320">
    <property type="term" value="F:protein transmembrane transporter activity"/>
    <property type="evidence" value="ECO:0007669"/>
    <property type="project" value="UniProtKB-UniRule"/>
</dbReference>
<dbReference type="InterPro" id="IPR006312">
    <property type="entry name" value="TatA/E"/>
</dbReference>
<dbReference type="NCBIfam" id="TIGR01411">
    <property type="entry name" value="tatAE"/>
    <property type="match status" value="1"/>
</dbReference>
<comment type="subcellular location">
    <subcellularLocation>
        <location evidence="1 9">Cell membrane</location>
        <topology evidence="1 9">Single-pass membrane protein</topology>
    </subcellularLocation>
</comment>
<evidence type="ECO:0000313" key="12">
    <source>
        <dbReference type="Proteomes" id="UP000659388"/>
    </source>
</evidence>
<keyword evidence="12" id="KW-1185">Reference proteome</keyword>
<comment type="caution">
    <text evidence="11">The sequence shown here is derived from an EMBL/GenBank/DDBJ whole genome shotgun (WGS) entry which is preliminary data.</text>
</comment>
<accession>A0A937F515</accession>
<dbReference type="AlphaFoldDB" id="A0A937F515"/>
<evidence type="ECO:0000313" key="11">
    <source>
        <dbReference type="EMBL" id="MBL3655027.1"/>
    </source>
</evidence>
<protein>
    <recommendedName>
        <fullName evidence="9">Sec-independent protein translocase protein TatA</fullName>
    </recommendedName>
</protein>
<proteinExistence type="inferred from homology"/>
<dbReference type="PANTHER" id="PTHR42982">
    <property type="entry name" value="SEC-INDEPENDENT PROTEIN TRANSLOCASE PROTEIN TATA"/>
    <property type="match status" value="1"/>
</dbReference>
<evidence type="ECO:0000256" key="8">
    <source>
        <dbReference type="ARBA" id="ARBA00023136"/>
    </source>
</evidence>
<reference evidence="11" key="1">
    <citation type="submission" date="2021-01" db="EMBL/GenBank/DDBJ databases">
        <title>Fulvivirga kasyanovii gen. nov., sp nov., a novel member of the phylum Bacteroidetes isolated from seawater in a mussel farm.</title>
        <authorList>
            <person name="Zhao L.-H."/>
            <person name="Wang Z.-J."/>
        </authorList>
    </citation>
    <scope>NUCLEOTIDE SEQUENCE</scope>
    <source>
        <strain evidence="11">2943</strain>
    </source>
</reference>
<dbReference type="Pfam" id="PF02416">
    <property type="entry name" value="TatA_B_E"/>
    <property type="match status" value="1"/>
</dbReference>
<dbReference type="GO" id="GO:0033281">
    <property type="term" value="C:TAT protein transport complex"/>
    <property type="evidence" value="ECO:0007669"/>
    <property type="project" value="UniProtKB-UniRule"/>
</dbReference>
<gene>
    <name evidence="9" type="primary">tatA</name>
    <name evidence="11" type="ORF">JL102_02720</name>
</gene>
<organism evidence="11 12">
    <name type="scientific">Fulvivirga sediminis</name>
    <dbReference type="NCBI Taxonomy" id="2803949"/>
    <lineage>
        <taxon>Bacteria</taxon>
        <taxon>Pseudomonadati</taxon>
        <taxon>Bacteroidota</taxon>
        <taxon>Cytophagia</taxon>
        <taxon>Cytophagales</taxon>
        <taxon>Fulvivirgaceae</taxon>
        <taxon>Fulvivirga</taxon>
    </lineage>
</organism>
<dbReference type="InterPro" id="IPR003369">
    <property type="entry name" value="TatA/B/E"/>
</dbReference>
<dbReference type="Proteomes" id="UP000659388">
    <property type="component" value="Unassembled WGS sequence"/>
</dbReference>
<keyword evidence="4 9" id="KW-0812">Transmembrane</keyword>
<comment type="similarity">
    <text evidence="9">Belongs to the TatA/E family.</text>
</comment>
<evidence type="ECO:0000256" key="5">
    <source>
        <dbReference type="ARBA" id="ARBA00022927"/>
    </source>
</evidence>
<keyword evidence="2 9" id="KW-0813">Transport</keyword>
<dbReference type="RefSeq" id="WP_202242135.1">
    <property type="nucleotide sequence ID" value="NZ_JAESIY010000001.1"/>
</dbReference>
<evidence type="ECO:0000256" key="4">
    <source>
        <dbReference type="ARBA" id="ARBA00022692"/>
    </source>
</evidence>
<comment type="subunit">
    <text evidence="9">Forms a complex with TatC.</text>
</comment>
<evidence type="ECO:0000256" key="6">
    <source>
        <dbReference type="ARBA" id="ARBA00022989"/>
    </source>
</evidence>
<keyword evidence="6 9" id="KW-1133">Transmembrane helix</keyword>
<keyword evidence="5 9" id="KW-0653">Protein transport</keyword>
<evidence type="ECO:0000256" key="9">
    <source>
        <dbReference type="HAMAP-Rule" id="MF_00236"/>
    </source>
</evidence>
<feature type="transmembrane region" description="Helical" evidence="9">
    <location>
        <begin position="6"/>
        <end position="27"/>
    </location>
</feature>
<keyword evidence="8 9" id="KW-0472">Membrane</keyword>
<comment type="function">
    <text evidence="9">Part of the twin-arginine translocation (Tat) system that transports large folded proteins containing a characteristic twin-arginine motif in their signal peptide across membranes. TatA could form the protein-conducting channel of the Tat system.</text>
</comment>
<dbReference type="EMBL" id="JAESIY010000001">
    <property type="protein sequence ID" value="MBL3655027.1"/>
    <property type="molecule type" value="Genomic_DNA"/>
</dbReference>
<dbReference type="HAMAP" id="MF_00236">
    <property type="entry name" value="TatA_E"/>
    <property type="match status" value="1"/>
</dbReference>
<feature type="region of interest" description="Disordered" evidence="10">
    <location>
        <begin position="52"/>
        <end position="89"/>
    </location>
</feature>